<accession>A0A218VU39</accession>
<dbReference type="Pfam" id="PF13668">
    <property type="entry name" value="Ferritin_2"/>
    <property type="match status" value="1"/>
</dbReference>
<organism evidence="2 4">
    <name type="scientific">Punica granatum</name>
    <name type="common">Pomegranate</name>
    <dbReference type="NCBI Taxonomy" id="22663"/>
    <lineage>
        <taxon>Eukaryota</taxon>
        <taxon>Viridiplantae</taxon>
        <taxon>Streptophyta</taxon>
        <taxon>Embryophyta</taxon>
        <taxon>Tracheophyta</taxon>
        <taxon>Spermatophyta</taxon>
        <taxon>Magnoliopsida</taxon>
        <taxon>eudicotyledons</taxon>
        <taxon>Gunneridae</taxon>
        <taxon>Pentapetalae</taxon>
        <taxon>rosids</taxon>
        <taxon>malvids</taxon>
        <taxon>Myrtales</taxon>
        <taxon>Lythraceae</taxon>
        <taxon>Punica</taxon>
    </lineage>
</organism>
<evidence type="ECO:0008006" key="5">
    <source>
        <dbReference type="Google" id="ProtNLM"/>
    </source>
</evidence>
<dbReference type="EMBL" id="MTKT01005965">
    <property type="protein sequence ID" value="OWM63522.1"/>
    <property type="molecule type" value="Genomic_DNA"/>
</dbReference>
<gene>
    <name evidence="2" type="ORF">CDL15_Pgr019470</name>
    <name evidence="3" type="ORF">CDL15_Pgr019471</name>
</gene>
<sequence>MARKLYRSTYFPLILLSFAWAFSGALSSKDDKCGRPIKASDTDRVQFAMNLEFLEAEFFLNGALGHGLDSITPYLAKGGPPPVGAEKANLDPVTQRIIEEFAYQEVGHLRAIYTEVGGIKRPLLNLSAQNFAHIMDEAVGKKLQPPFNPYRNSINYVLASYAVPYVGLVGYVGTIPYLSNFTAKGALICVPPDMHAQLIASLLGVESGQDAVLRALLYEKATQKVAPYNITVAEFTNKISMLRNRLANCGIKDEGVIVPRKLGAENRTTSNILSADSYSRSYSRTPQEIVRIVYGTGSESKPGGFYPHGANGRIAKSFLS</sequence>
<dbReference type="PANTHER" id="PTHR31694">
    <property type="entry name" value="DESICCATION-LIKE PROTEIN"/>
    <property type="match status" value="1"/>
</dbReference>
<dbReference type="PANTHER" id="PTHR31694:SF26">
    <property type="entry name" value="OS05G0151100 PROTEIN"/>
    <property type="match status" value="1"/>
</dbReference>
<reference evidence="4" key="1">
    <citation type="journal article" date="2017" name="Plant J.">
        <title>The pomegranate (Punica granatum L.) genome and the genomics of punicalagin biosynthesis.</title>
        <authorList>
            <person name="Qin G."/>
            <person name="Xu C."/>
            <person name="Ming R."/>
            <person name="Tang H."/>
            <person name="Guyot R."/>
            <person name="Kramer E.M."/>
            <person name="Hu Y."/>
            <person name="Yi X."/>
            <person name="Qi Y."/>
            <person name="Xu X."/>
            <person name="Gao Z."/>
            <person name="Pan H."/>
            <person name="Jian J."/>
            <person name="Tian Y."/>
            <person name="Yue Z."/>
            <person name="Xu Y."/>
        </authorList>
    </citation>
    <scope>NUCLEOTIDE SEQUENCE [LARGE SCALE GENOMIC DNA]</scope>
    <source>
        <strain evidence="4">cv. Dabenzi</strain>
    </source>
</reference>
<feature type="chain" id="PRO_5011910060" description="Desiccation-related protein PCC13-62-like" evidence="1">
    <location>
        <begin position="28"/>
        <end position="320"/>
    </location>
</feature>
<name>A0A218VU39_PUNGR</name>
<feature type="signal peptide" evidence="1">
    <location>
        <begin position="1"/>
        <end position="27"/>
    </location>
</feature>
<evidence type="ECO:0000313" key="2">
    <source>
        <dbReference type="EMBL" id="OWM63521.1"/>
    </source>
</evidence>
<dbReference type="Proteomes" id="UP000197138">
    <property type="component" value="Unassembled WGS sequence"/>
</dbReference>
<reference evidence="2" key="2">
    <citation type="submission" date="2017-06" db="EMBL/GenBank/DDBJ databases">
        <title>The pomegranate genome and the genomics of punicalagin biosynthesis.</title>
        <authorList>
            <person name="Xu C."/>
        </authorList>
    </citation>
    <scope>NUCLEOTIDE SEQUENCE [LARGE SCALE GENOMIC DNA]</scope>
    <source>
        <tissue evidence="2">Fresh leaf</tissue>
    </source>
</reference>
<dbReference type="EMBL" id="MTKT01005965">
    <property type="protein sequence ID" value="OWM63521.1"/>
    <property type="molecule type" value="Genomic_DNA"/>
</dbReference>
<evidence type="ECO:0000256" key="1">
    <source>
        <dbReference type="SAM" id="SignalP"/>
    </source>
</evidence>
<comment type="caution">
    <text evidence="2">The sequence shown here is derived from an EMBL/GenBank/DDBJ whole genome shotgun (WGS) entry which is preliminary data.</text>
</comment>
<proteinExistence type="predicted"/>
<dbReference type="AlphaFoldDB" id="A0A218VU39"/>
<keyword evidence="1" id="KW-0732">Signal</keyword>
<dbReference type="InterPro" id="IPR052965">
    <property type="entry name" value="Pigment-catalase-like"/>
</dbReference>
<protein>
    <recommendedName>
        <fullName evidence="5">Desiccation-related protein PCC13-62-like</fullName>
    </recommendedName>
</protein>
<evidence type="ECO:0000313" key="4">
    <source>
        <dbReference type="Proteomes" id="UP000197138"/>
    </source>
</evidence>
<evidence type="ECO:0000313" key="3">
    <source>
        <dbReference type="EMBL" id="OWM63522.1"/>
    </source>
</evidence>